<dbReference type="InterPro" id="IPR002735">
    <property type="entry name" value="Transl_init_fac_IF2/IF5_dom"/>
</dbReference>
<evidence type="ECO:0000256" key="2">
    <source>
        <dbReference type="ARBA" id="ARBA00022540"/>
    </source>
</evidence>
<dbReference type="Gene3D" id="3.30.30.170">
    <property type="match status" value="1"/>
</dbReference>
<dbReference type="GO" id="GO:0003729">
    <property type="term" value="F:mRNA binding"/>
    <property type="evidence" value="ECO:0007669"/>
    <property type="project" value="TreeGrafter"/>
</dbReference>
<accession>A0A6J5XE69</accession>
<reference evidence="9" key="1">
    <citation type="journal article" date="2020" name="Genome Biol.">
        <title>Gamete binning: chromosome-level and haplotype-resolved genome assembly enabled by high-throughput single-cell sequencing of gamete genomes.</title>
        <authorList>
            <person name="Campoy J.A."/>
            <person name="Sun H."/>
            <person name="Goel M."/>
            <person name="Jiao W.-B."/>
            <person name="Folz-Donahue K."/>
            <person name="Wang N."/>
            <person name="Rubio M."/>
            <person name="Liu C."/>
            <person name="Kukat C."/>
            <person name="Ruiz D."/>
            <person name="Huettel B."/>
            <person name="Schneeberger K."/>
        </authorList>
    </citation>
    <scope>NUCLEOTIDE SEQUENCE [LARGE SCALE GENOMIC DNA]</scope>
    <source>
        <strain evidence="9">cv. Rojo Pasion</strain>
    </source>
</reference>
<evidence type="ECO:0000313" key="8">
    <source>
        <dbReference type="EMBL" id="CAB4309188.1"/>
    </source>
</evidence>
<dbReference type="EMBL" id="CAEKKB010000004">
    <property type="protein sequence ID" value="CAB4309188.1"/>
    <property type="molecule type" value="Genomic_DNA"/>
</dbReference>
<evidence type="ECO:0000256" key="5">
    <source>
        <dbReference type="ARBA" id="ARBA00063900"/>
    </source>
</evidence>
<evidence type="ECO:0000256" key="1">
    <source>
        <dbReference type="ARBA" id="ARBA00010397"/>
    </source>
</evidence>
<dbReference type="GO" id="GO:0003743">
    <property type="term" value="F:translation initiation factor activity"/>
    <property type="evidence" value="ECO:0007669"/>
    <property type="project" value="UniProtKB-KW"/>
</dbReference>
<evidence type="ECO:0000256" key="4">
    <source>
        <dbReference type="ARBA" id="ARBA00054872"/>
    </source>
</evidence>
<organism evidence="8 9">
    <name type="scientific">Prunus armeniaca</name>
    <name type="common">Apricot</name>
    <name type="synonym">Armeniaca vulgaris</name>
    <dbReference type="NCBI Taxonomy" id="36596"/>
    <lineage>
        <taxon>Eukaryota</taxon>
        <taxon>Viridiplantae</taxon>
        <taxon>Streptophyta</taxon>
        <taxon>Embryophyta</taxon>
        <taxon>Tracheophyta</taxon>
        <taxon>Spermatophyta</taxon>
        <taxon>Magnoliopsida</taxon>
        <taxon>eudicotyledons</taxon>
        <taxon>Gunneridae</taxon>
        <taxon>Pentapetalae</taxon>
        <taxon>rosids</taxon>
        <taxon>fabids</taxon>
        <taxon>Rosales</taxon>
        <taxon>Rosaceae</taxon>
        <taxon>Amygdaloideae</taxon>
        <taxon>Amygdaleae</taxon>
        <taxon>Prunus</taxon>
    </lineage>
</organism>
<dbReference type="InterPro" id="IPR045196">
    <property type="entry name" value="IF2/IF5"/>
</dbReference>
<gene>
    <name evidence="8" type="ORF">ORAREDHAP_LOCUS30128</name>
</gene>
<dbReference type="PANTHER" id="PTHR23001:SF3">
    <property type="entry name" value="EUKARYOTIC TRANSLATION INITIATION FACTOR 2 SUBUNIT 2"/>
    <property type="match status" value="1"/>
</dbReference>
<comment type="subunit">
    <text evidence="5">Eukaryotic translation initiation factor 2 eIF2 is a heterotrimeric complex composed of an alpha, a beta and a gamma subunit.</text>
</comment>
<dbReference type="SMART" id="SM00653">
    <property type="entry name" value="eIF2B_5"/>
    <property type="match status" value="1"/>
</dbReference>
<evidence type="ECO:0000259" key="7">
    <source>
        <dbReference type="SMART" id="SM00653"/>
    </source>
</evidence>
<sequence length="196" mass="22325">MSGDNTFEVTDDFVEDTFDKLLKLIWENDLELSKEKPKTVMGHQLYVSQGKKETSFLNFVDVCRKMHRQPDHVMAFLLAELGASGSLHKQRRLYVDGSFPAEDFEEILRRYATEYVFCIGCKSPDTTLSEDNCLFFLRCEKCGAVQSVAPIQQRSPSNNMADLSLNEDEEGIVPKTSDCIWPESMQGYALQMFHSG</sequence>
<keyword evidence="2" id="KW-0396">Initiation factor</keyword>
<dbReference type="AlphaFoldDB" id="A0A6J5XE69"/>
<dbReference type="PANTHER" id="PTHR23001">
    <property type="entry name" value="EUKARYOTIC TRANSLATION INITIATION FACTOR"/>
    <property type="match status" value="1"/>
</dbReference>
<name>A0A6J5XE69_PRUAR</name>
<dbReference type="Pfam" id="PF01873">
    <property type="entry name" value="eIF-5_eIF-2B"/>
    <property type="match status" value="1"/>
</dbReference>
<feature type="domain" description="Translation initiation factor IF2/IF5" evidence="7">
    <location>
        <begin position="36"/>
        <end position="145"/>
    </location>
</feature>
<dbReference type="OrthoDB" id="10255414at2759"/>
<dbReference type="InterPro" id="IPR016189">
    <property type="entry name" value="Transl_init_fac_IF2/IF5_N"/>
</dbReference>
<dbReference type="FunFam" id="3.30.30.170:FF:000001">
    <property type="entry name" value="Eukaryotic translation initiation factor 2 subunit"/>
    <property type="match status" value="1"/>
</dbReference>
<dbReference type="InterPro" id="IPR016190">
    <property type="entry name" value="Transl_init_fac_IF2/IF5_Zn-bd"/>
</dbReference>
<comment type="similarity">
    <text evidence="1">Belongs to the eIF-2-beta/eIF-5 family.</text>
</comment>
<dbReference type="GO" id="GO:0005850">
    <property type="term" value="C:eukaryotic translation initiation factor 2 complex"/>
    <property type="evidence" value="ECO:0007669"/>
    <property type="project" value="TreeGrafter"/>
</dbReference>
<keyword evidence="9" id="KW-1185">Reference proteome</keyword>
<comment type="function">
    <text evidence="4">Component of the eIF2 complex that functions in the early steps of protein synthesis by forming a ternary complex with GTP and initiator tRNA. This complex binds to a 40S ribosomal subunit, followed by mRNA binding to form a 43S pre-initiation complex (43S PIC). Junction of the 60S ribosomal subunit to form the 80S initiation complex is preceded by hydrolysis of the GTP bound to eIF2 and release of an eIF2-GDP binary complex. In order for eIF2 to recycle and catalyze another round of initiation, the GDP bound to eIF2 must exchange with GTP by way of a reaction catalyzed by eIF2B.</text>
</comment>
<keyword evidence="3" id="KW-0648">Protein biosynthesis</keyword>
<evidence type="ECO:0000313" key="9">
    <source>
        <dbReference type="Proteomes" id="UP000507245"/>
    </source>
</evidence>
<evidence type="ECO:0000256" key="3">
    <source>
        <dbReference type="ARBA" id="ARBA00022917"/>
    </source>
</evidence>
<evidence type="ECO:0000256" key="6">
    <source>
        <dbReference type="ARBA" id="ARBA00073542"/>
    </source>
</evidence>
<dbReference type="Proteomes" id="UP000507245">
    <property type="component" value="Unassembled WGS sequence"/>
</dbReference>
<dbReference type="GO" id="GO:0031369">
    <property type="term" value="F:translation initiation factor binding"/>
    <property type="evidence" value="ECO:0007669"/>
    <property type="project" value="TreeGrafter"/>
</dbReference>
<dbReference type="GO" id="GO:0001731">
    <property type="term" value="P:formation of translation preinitiation complex"/>
    <property type="evidence" value="ECO:0007669"/>
    <property type="project" value="TreeGrafter"/>
</dbReference>
<protein>
    <recommendedName>
        <fullName evidence="6">Eukaryotic translation initiation factor 2 subunit beta</fullName>
    </recommendedName>
</protein>
<proteinExistence type="inferred from homology"/>
<dbReference type="SUPFAM" id="SSF100966">
    <property type="entry name" value="Translation initiation factor 2 beta, aIF2beta, N-terminal domain"/>
    <property type="match status" value="1"/>
</dbReference>
<dbReference type="SUPFAM" id="SSF75689">
    <property type="entry name" value="Zinc-binding domain of translation initiation factor 2 beta"/>
    <property type="match status" value="1"/>
</dbReference>